<protein>
    <submittedName>
        <fullName evidence="2">Prepilin-type N-terminal cleavage/methylation domain-containing protein</fullName>
    </submittedName>
</protein>
<accession>A0A3G8GZS5</accession>
<dbReference type="InterPro" id="IPR012902">
    <property type="entry name" value="N_methyl_site"/>
</dbReference>
<sequence length="317" mass="33849">MRRTIPTTRRRSGGYTLVELMVTLVLSLLLLSAGLAFYMMSRNSYATIDDSANLQERGNFAISVVTRMLRQTAFTPPASGGGGLMTVDDPMIDGKDHCAAPQITPDANGLQRVTCSGGVAINNSDAVMIRFFGISNPDGTPDGSVVDCAGMAVGALDEKNKNTAAKQRGLALLYVDTGSNGKPALMCKYPERKNGAVVPDSYVTQELVPGVEAFQVLYGIAVNDDEVPDKFVTADQIGTNEWDMVLTAKVAMVVRTDNLNATGTDAGTFNLFGTLGSSLPDASYVPKVDTKAARKLYTATVQLHNYLTCYKGDVLCF</sequence>
<evidence type="ECO:0000313" key="3">
    <source>
        <dbReference type="Proteomes" id="UP000270411"/>
    </source>
</evidence>
<evidence type="ECO:0000313" key="2">
    <source>
        <dbReference type="EMBL" id="AZG13667.1"/>
    </source>
</evidence>
<dbReference type="NCBIfam" id="TIGR02532">
    <property type="entry name" value="IV_pilin_GFxxxE"/>
    <property type="match status" value="1"/>
</dbReference>
<keyword evidence="1" id="KW-0472">Membrane</keyword>
<keyword evidence="1" id="KW-1133">Transmembrane helix</keyword>
<proteinExistence type="predicted"/>
<dbReference type="OrthoDB" id="8780389at2"/>
<keyword evidence="1" id="KW-0812">Transmembrane</keyword>
<dbReference type="EMBL" id="CP033969">
    <property type="protein sequence ID" value="AZG13667.1"/>
    <property type="molecule type" value="Genomic_DNA"/>
</dbReference>
<reference evidence="3" key="1">
    <citation type="submission" date="2018-11" db="EMBL/GenBank/DDBJ databases">
        <title>FDA dAtabase for Regulatory Grade micrObial Sequences (FDA-ARGOS): Supporting development and validation of Infectious Disease Dx tests.</title>
        <authorList>
            <person name="Goldberg B."/>
            <person name="Campos J."/>
            <person name="Tallon L."/>
            <person name="Sadzewicz L."/>
            <person name="Zhao X."/>
            <person name="Vavikolanu K."/>
            <person name="Mehta A."/>
            <person name="Aluvathingal J."/>
            <person name="Nadendla S."/>
            <person name="Geyer C."/>
            <person name="Nandy P."/>
            <person name="Yan Y."/>
            <person name="Sichtig H."/>
        </authorList>
    </citation>
    <scope>NUCLEOTIDE SEQUENCE [LARGE SCALE GENOMIC DNA]</scope>
    <source>
        <strain evidence="3">FDAARGOS_614</strain>
    </source>
</reference>
<feature type="transmembrane region" description="Helical" evidence="1">
    <location>
        <begin position="20"/>
        <end position="40"/>
    </location>
</feature>
<dbReference type="PROSITE" id="PS00409">
    <property type="entry name" value="PROKAR_NTER_METHYL"/>
    <property type="match status" value="1"/>
</dbReference>
<organism evidence="2 3">
    <name type="scientific">Cupriavidus pauculus</name>
    <dbReference type="NCBI Taxonomy" id="82633"/>
    <lineage>
        <taxon>Bacteria</taxon>
        <taxon>Pseudomonadati</taxon>
        <taxon>Pseudomonadota</taxon>
        <taxon>Betaproteobacteria</taxon>
        <taxon>Burkholderiales</taxon>
        <taxon>Burkholderiaceae</taxon>
        <taxon>Cupriavidus</taxon>
    </lineage>
</organism>
<dbReference type="Pfam" id="PF16074">
    <property type="entry name" value="PilW"/>
    <property type="match status" value="1"/>
</dbReference>
<dbReference type="GO" id="GO:0043683">
    <property type="term" value="P:type IV pilus assembly"/>
    <property type="evidence" value="ECO:0007669"/>
    <property type="project" value="InterPro"/>
</dbReference>
<dbReference type="AlphaFoldDB" id="A0A3G8GZS5"/>
<dbReference type="Proteomes" id="UP000270411">
    <property type="component" value="Chromosome 1"/>
</dbReference>
<name>A0A3G8GZS5_9BURK</name>
<evidence type="ECO:0000256" key="1">
    <source>
        <dbReference type="SAM" id="Phobius"/>
    </source>
</evidence>
<dbReference type="RefSeq" id="WP_124683521.1">
    <property type="nucleotide sequence ID" value="NZ_CP033969.1"/>
</dbReference>
<dbReference type="Pfam" id="PF07963">
    <property type="entry name" value="N_methyl"/>
    <property type="match status" value="1"/>
</dbReference>
<dbReference type="KEGG" id="cpau:EHF44_09520"/>
<dbReference type="InterPro" id="IPR032092">
    <property type="entry name" value="PilW"/>
</dbReference>
<gene>
    <name evidence="2" type="ORF">EHF44_09520</name>
</gene>